<sequence length="213" mass="23471">MTTKSVLIIDDHPLFRKGVAQLLSMEDSFHFIGEAASGQEGLDVAREKQPDLILLDLNMNGMDGIQTLKALKEAEVNSFIIMLTVSNAESDLVASLKAGADGYLLKDIDPEELIDKLLKVSRAEVTVDKSLAGRLAHAFCEDTNSPDLASANLTEREQEILECIVDGLSNKLIAHRLDISEGTVKVHVKNLLRKLNLRSRLEIAVWAFNQQAH</sequence>
<dbReference type="RefSeq" id="WP_259055816.1">
    <property type="nucleotide sequence ID" value="NZ_JANUCT010000012.1"/>
</dbReference>
<dbReference type="GO" id="GO:0000160">
    <property type="term" value="P:phosphorelay signal transduction system"/>
    <property type="evidence" value="ECO:0007669"/>
    <property type="project" value="InterPro"/>
</dbReference>
<feature type="domain" description="HTH luxR-type" evidence="3">
    <location>
        <begin position="146"/>
        <end position="211"/>
    </location>
</feature>
<evidence type="ECO:0000256" key="1">
    <source>
        <dbReference type="ARBA" id="ARBA00023125"/>
    </source>
</evidence>
<dbReference type="InterPro" id="IPR039420">
    <property type="entry name" value="WalR-like"/>
</dbReference>
<gene>
    <name evidence="5" type="ORF">J2T55_001873</name>
</gene>
<feature type="domain" description="Response regulatory" evidence="4">
    <location>
        <begin position="5"/>
        <end position="121"/>
    </location>
</feature>
<dbReference type="Pfam" id="PF00072">
    <property type="entry name" value="Response_reg"/>
    <property type="match status" value="1"/>
</dbReference>
<dbReference type="PROSITE" id="PS50043">
    <property type="entry name" value="HTH_LUXR_2"/>
    <property type="match status" value="1"/>
</dbReference>
<evidence type="ECO:0000313" key="5">
    <source>
        <dbReference type="EMBL" id="MCS3903841.1"/>
    </source>
</evidence>
<dbReference type="CDD" id="cd06170">
    <property type="entry name" value="LuxR_C_like"/>
    <property type="match status" value="1"/>
</dbReference>
<dbReference type="GO" id="GO:0006355">
    <property type="term" value="P:regulation of DNA-templated transcription"/>
    <property type="evidence" value="ECO:0007669"/>
    <property type="project" value="InterPro"/>
</dbReference>
<dbReference type="PRINTS" id="PR00038">
    <property type="entry name" value="HTHLUXR"/>
</dbReference>
<dbReference type="SMART" id="SM00421">
    <property type="entry name" value="HTH_LUXR"/>
    <property type="match status" value="1"/>
</dbReference>
<dbReference type="SMART" id="SM00448">
    <property type="entry name" value="REC"/>
    <property type="match status" value="1"/>
</dbReference>
<reference evidence="5" key="1">
    <citation type="submission" date="2022-08" db="EMBL/GenBank/DDBJ databases">
        <title>Genomic Encyclopedia of Type Strains, Phase III (KMG-III): the genomes of soil and plant-associated and newly described type strains.</title>
        <authorList>
            <person name="Whitman W."/>
        </authorList>
    </citation>
    <scope>NUCLEOTIDE SEQUENCE</scope>
    <source>
        <strain evidence="5">HMT 1</strain>
    </source>
</reference>
<evidence type="ECO:0000256" key="2">
    <source>
        <dbReference type="PROSITE-ProRule" id="PRU00169"/>
    </source>
</evidence>
<dbReference type="InterPro" id="IPR011006">
    <property type="entry name" value="CheY-like_superfamily"/>
</dbReference>
<keyword evidence="1" id="KW-0238">DNA-binding</keyword>
<dbReference type="PROSITE" id="PS00622">
    <property type="entry name" value="HTH_LUXR_1"/>
    <property type="match status" value="1"/>
</dbReference>
<dbReference type="SUPFAM" id="SSF46894">
    <property type="entry name" value="C-terminal effector domain of the bipartite response regulators"/>
    <property type="match status" value="1"/>
</dbReference>
<dbReference type="PANTHER" id="PTHR43214">
    <property type="entry name" value="TWO-COMPONENT RESPONSE REGULATOR"/>
    <property type="match status" value="1"/>
</dbReference>
<dbReference type="NCBIfam" id="NF007935">
    <property type="entry name" value="PRK10651.1"/>
    <property type="match status" value="1"/>
</dbReference>
<dbReference type="Gene3D" id="3.40.50.2300">
    <property type="match status" value="1"/>
</dbReference>
<dbReference type="PANTHER" id="PTHR43214:SF38">
    <property type="entry name" value="NITRATE_NITRITE RESPONSE REGULATOR PROTEIN NARL"/>
    <property type="match status" value="1"/>
</dbReference>
<protein>
    <submittedName>
        <fullName evidence="5">Two-component system nitrate/nitrite response regulator NarL</fullName>
    </submittedName>
</protein>
<name>A0AAE3HMF9_9GAMM</name>
<dbReference type="PROSITE" id="PS50110">
    <property type="entry name" value="RESPONSE_REGULATORY"/>
    <property type="match status" value="1"/>
</dbReference>
<dbReference type="SUPFAM" id="SSF52172">
    <property type="entry name" value="CheY-like"/>
    <property type="match status" value="1"/>
</dbReference>
<proteinExistence type="predicted"/>
<dbReference type="Proteomes" id="UP001204445">
    <property type="component" value="Unassembled WGS sequence"/>
</dbReference>
<dbReference type="EMBL" id="JANUCT010000012">
    <property type="protein sequence ID" value="MCS3903841.1"/>
    <property type="molecule type" value="Genomic_DNA"/>
</dbReference>
<evidence type="ECO:0000259" key="3">
    <source>
        <dbReference type="PROSITE" id="PS50043"/>
    </source>
</evidence>
<dbReference type="AlphaFoldDB" id="A0AAE3HMF9"/>
<dbReference type="GO" id="GO:0003677">
    <property type="term" value="F:DNA binding"/>
    <property type="evidence" value="ECO:0007669"/>
    <property type="project" value="UniProtKB-KW"/>
</dbReference>
<evidence type="ECO:0000259" key="4">
    <source>
        <dbReference type="PROSITE" id="PS50110"/>
    </source>
</evidence>
<dbReference type="InterPro" id="IPR001789">
    <property type="entry name" value="Sig_transdc_resp-reg_receiver"/>
</dbReference>
<accession>A0AAE3HMF9</accession>
<keyword evidence="6" id="KW-1185">Reference proteome</keyword>
<organism evidence="5 6">
    <name type="scientific">Methylohalomonas lacus</name>
    <dbReference type="NCBI Taxonomy" id="398773"/>
    <lineage>
        <taxon>Bacteria</taxon>
        <taxon>Pseudomonadati</taxon>
        <taxon>Pseudomonadota</taxon>
        <taxon>Gammaproteobacteria</taxon>
        <taxon>Methylohalomonadales</taxon>
        <taxon>Methylohalomonadaceae</taxon>
        <taxon>Methylohalomonas</taxon>
    </lineage>
</organism>
<keyword evidence="2" id="KW-0597">Phosphoprotein</keyword>
<comment type="caution">
    <text evidence="5">The sequence shown here is derived from an EMBL/GenBank/DDBJ whole genome shotgun (WGS) entry which is preliminary data.</text>
</comment>
<evidence type="ECO:0000313" key="6">
    <source>
        <dbReference type="Proteomes" id="UP001204445"/>
    </source>
</evidence>
<dbReference type="InterPro" id="IPR000792">
    <property type="entry name" value="Tscrpt_reg_LuxR_C"/>
</dbReference>
<dbReference type="Pfam" id="PF00196">
    <property type="entry name" value="GerE"/>
    <property type="match status" value="1"/>
</dbReference>
<dbReference type="InterPro" id="IPR016032">
    <property type="entry name" value="Sig_transdc_resp-reg_C-effctor"/>
</dbReference>
<feature type="modified residue" description="4-aspartylphosphate" evidence="2">
    <location>
        <position position="56"/>
    </location>
</feature>